<protein>
    <submittedName>
        <fullName evidence="5">Fructuronate reductase</fullName>
        <ecNumber evidence="5">1.1.1.57</ecNumber>
    </submittedName>
</protein>
<keyword evidence="6" id="KW-1185">Reference proteome</keyword>
<dbReference type="Gene3D" id="3.40.50.720">
    <property type="entry name" value="NAD(P)-binding Rossmann-like Domain"/>
    <property type="match status" value="1"/>
</dbReference>
<dbReference type="InterPro" id="IPR036291">
    <property type="entry name" value="NAD(P)-bd_dom_sf"/>
</dbReference>
<dbReference type="Proteomes" id="UP000554286">
    <property type="component" value="Unassembled WGS sequence"/>
</dbReference>
<dbReference type="PROSITE" id="PS00974">
    <property type="entry name" value="MANNITOL_DHGENASE"/>
    <property type="match status" value="1"/>
</dbReference>
<dbReference type="PANTHER" id="PTHR43362">
    <property type="entry name" value="MANNITOL DEHYDROGENASE DSF1-RELATED"/>
    <property type="match status" value="1"/>
</dbReference>
<evidence type="ECO:0000256" key="2">
    <source>
        <dbReference type="ARBA" id="ARBA00023027"/>
    </source>
</evidence>
<proteinExistence type="predicted"/>
<evidence type="ECO:0000259" key="4">
    <source>
        <dbReference type="Pfam" id="PF08125"/>
    </source>
</evidence>
<keyword evidence="2" id="KW-0520">NAD</keyword>
<feature type="domain" description="Mannitol dehydrogenase N-terminal" evidence="3">
    <location>
        <begin position="20"/>
        <end position="268"/>
    </location>
</feature>
<organism evidence="5 6">
    <name type="scientific">Roseospira visakhapatnamensis</name>
    <dbReference type="NCBI Taxonomy" id="390880"/>
    <lineage>
        <taxon>Bacteria</taxon>
        <taxon>Pseudomonadati</taxon>
        <taxon>Pseudomonadota</taxon>
        <taxon>Alphaproteobacteria</taxon>
        <taxon>Rhodospirillales</taxon>
        <taxon>Rhodospirillaceae</taxon>
        <taxon>Roseospira</taxon>
    </lineage>
</organism>
<name>A0A7W6REG2_9PROT</name>
<dbReference type="InterPro" id="IPR008927">
    <property type="entry name" value="6-PGluconate_DH-like_C_sf"/>
</dbReference>
<dbReference type="InterPro" id="IPR013328">
    <property type="entry name" value="6PGD_dom2"/>
</dbReference>
<dbReference type="Pfam" id="PF08125">
    <property type="entry name" value="Mannitol_dh_C"/>
    <property type="match status" value="1"/>
</dbReference>
<evidence type="ECO:0000259" key="3">
    <source>
        <dbReference type="Pfam" id="PF01232"/>
    </source>
</evidence>
<dbReference type="AlphaFoldDB" id="A0A7W6REG2"/>
<keyword evidence="1 5" id="KW-0560">Oxidoreductase</keyword>
<reference evidence="5 6" key="1">
    <citation type="submission" date="2020-08" db="EMBL/GenBank/DDBJ databases">
        <title>Genome sequencing of Purple Non-Sulfur Bacteria from various extreme environments.</title>
        <authorList>
            <person name="Mayer M."/>
        </authorList>
    </citation>
    <scope>NUCLEOTIDE SEQUENCE [LARGE SCALE GENOMIC DNA]</scope>
    <source>
        <strain evidence="5 6">JA131</strain>
    </source>
</reference>
<dbReference type="InterPro" id="IPR000669">
    <property type="entry name" value="Mannitol_DH"/>
</dbReference>
<comment type="caution">
    <text evidence="5">The sequence shown here is derived from an EMBL/GenBank/DDBJ whole genome shotgun (WGS) entry which is preliminary data.</text>
</comment>
<dbReference type="EMBL" id="JACIGK010000021">
    <property type="protein sequence ID" value="MBB4267054.1"/>
    <property type="molecule type" value="Genomic_DNA"/>
</dbReference>
<accession>A0A7W6REG2</accession>
<evidence type="ECO:0000313" key="5">
    <source>
        <dbReference type="EMBL" id="MBB4267054.1"/>
    </source>
</evidence>
<gene>
    <name evidence="5" type="ORF">GGD89_002695</name>
</gene>
<dbReference type="SUPFAM" id="SSF51735">
    <property type="entry name" value="NAD(P)-binding Rossmann-fold domains"/>
    <property type="match status" value="1"/>
</dbReference>
<dbReference type="EC" id="1.1.1.57" evidence="5"/>
<dbReference type="InterPro" id="IPR023027">
    <property type="entry name" value="Mannitol_DH_CS"/>
</dbReference>
<dbReference type="Pfam" id="PF01232">
    <property type="entry name" value="Mannitol_dh"/>
    <property type="match status" value="1"/>
</dbReference>
<dbReference type="PRINTS" id="PR00084">
    <property type="entry name" value="MTLDHDRGNASE"/>
</dbReference>
<dbReference type="RefSeq" id="WP_184046080.1">
    <property type="nucleotide sequence ID" value="NZ_JACIGK010000021.1"/>
</dbReference>
<dbReference type="InterPro" id="IPR013131">
    <property type="entry name" value="Mannitol_DH_N"/>
</dbReference>
<dbReference type="GO" id="GO:0008866">
    <property type="term" value="F:fructuronate reductase activity"/>
    <property type="evidence" value="ECO:0007669"/>
    <property type="project" value="UniProtKB-EC"/>
</dbReference>
<dbReference type="GO" id="GO:0019594">
    <property type="term" value="P:mannitol metabolic process"/>
    <property type="evidence" value="ECO:0007669"/>
    <property type="project" value="InterPro"/>
</dbReference>
<dbReference type="Gene3D" id="1.10.1040.10">
    <property type="entry name" value="N-(1-d-carboxylethyl)-l-norvaline Dehydrogenase, domain 2"/>
    <property type="match status" value="1"/>
</dbReference>
<feature type="domain" description="Mannitol dehydrogenase C-terminal" evidence="4">
    <location>
        <begin position="277"/>
        <end position="429"/>
    </location>
</feature>
<evidence type="ECO:0000256" key="1">
    <source>
        <dbReference type="ARBA" id="ARBA00023002"/>
    </source>
</evidence>
<dbReference type="SUPFAM" id="SSF48179">
    <property type="entry name" value="6-phosphogluconate dehydrogenase C-terminal domain-like"/>
    <property type="match status" value="1"/>
</dbReference>
<dbReference type="InterPro" id="IPR050988">
    <property type="entry name" value="Mannitol_DH/Oxidoreductase"/>
</dbReference>
<dbReference type="InterPro" id="IPR013118">
    <property type="entry name" value="Mannitol_DH_C"/>
</dbReference>
<evidence type="ECO:0000313" key="6">
    <source>
        <dbReference type="Proteomes" id="UP000554286"/>
    </source>
</evidence>
<sequence>MTRQRGILDPGYDPDKLSIGVLHLGVGAFHRGHQAVYLDDLARQGETGWGILGVNVTAPDWTDAFAATGGRYTVLEGEGQGWSARRIGAMRGFLYRDGGETGLDLLADPALRLVTLTITEKGYCHSLGTRSLDEDGPIAGDLDQPRDPRTAIGYLVEALRRRRAAGLPGLTVASCDNIPDNGRLLAGVVLDYARRVDPALADWIADAVAFPVSMVDRIVPAVDDAARILIAAETGLDEPPGHAMGIVTETFRQWVIEDRFAGPRPPLESVGVTVTRDVTVFEHMKHRILNGAQTALAHLGHLSGFSTTAACMADPVMATFARRFMERQAAVTTEPPGESLAAYVDRSVARLTNPGIHHPLPQIGTDSAFKIGQRIGGATADLLVRGGPMDLHALMIAGWIQYVCGRGRDGRPIPVNEPGAVRFAALGALTASSPRDRALAFLALDPFPRALAADDGFVVLVEDMVRRLSARTPRAILVDLLATRGQEGAVA</sequence>
<dbReference type="PANTHER" id="PTHR43362:SF1">
    <property type="entry name" value="MANNITOL DEHYDROGENASE 2-RELATED"/>
    <property type="match status" value="1"/>
</dbReference>